<name>A0A8I0PC54_9ACTN</name>
<dbReference type="RefSeq" id="WP_046917552.1">
    <property type="nucleotide sequence ID" value="NZ_JADBGF010000001.1"/>
</dbReference>
<keyword evidence="2" id="KW-1185">Reference proteome</keyword>
<dbReference type="AlphaFoldDB" id="A0A8I0PC54"/>
<dbReference type="GeneID" id="86831917"/>
<gene>
    <name evidence="1" type="ORF">H4687_007421</name>
</gene>
<accession>A0A8I0PC54</accession>
<proteinExistence type="predicted"/>
<evidence type="ECO:0000313" key="2">
    <source>
        <dbReference type="Proteomes" id="UP000629287"/>
    </source>
</evidence>
<dbReference type="OrthoDB" id="9982968at2"/>
<reference evidence="1 2" key="1">
    <citation type="submission" date="2020-10" db="EMBL/GenBank/DDBJ databases">
        <title>Sequencing the genomes of 1000 actinobacteria strains.</title>
        <authorList>
            <person name="Klenk H.-P."/>
        </authorList>
    </citation>
    <scope>NUCLEOTIDE SEQUENCE [LARGE SCALE GENOMIC DNA]</scope>
    <source>
        <strain evidence="1 2">DSM 41803</strain>
    </source>
</reference>
<dbReference type="Proteomes" id="UP000629287">
    <property type="component" value="Unassembled WGS sequence"/>
</dbReference>
<protein>
    <submittedName>
        <fullName evidence="1">Uncharacterized protein</fullName>
    </submittedName>
</protein>
<evidence type="ECO:0000313" key="1">
    <source>
        <dbReference type="EMBL" id="MBE1601292.1"/>
    </source>
</evidence>
<organism evidence="1 2">
    <name type="scientific">Streptomyces stelliscabiei</name>
    <dbReference type="NCBI Taxonomy" id="146820"/>
    <lineage>
        <taxon>Bacteria</taxon>
        <taxon>Bacillati</taxon>
        <taxon>Actinomycetota</taxon>
        <taxon>Actinomycetes</taxon>
        <taxon>Kitasatosporales</taxon>
        <taxon>Streptomycetaceae</taxon>
        <taxon>Streptomyces</taxon>
    </lineage>
</organism>
<comment type="caution">
    <text evidence="1">The sequence shown here is derived from an EMBL/GenBank/DDBJ whole genome shotgun (WGS) entry which is preliminary data.</text>
</comment>
<sequence length="104" mass="11498">MGDFLNVAAQWLEFGRPGEDDEPMCVHHRAACAMGAQPLPELYVMAIEGKRRAGMPVPPLDEHRLMTREERARDAEEYAALLAELKARNAAIEAGLNAGVQPWT</sequence>
<dbReference type="EMBL" id="JADBGF010000001">
    <property type="protein sequence ID" value="MBE1601292.1"/>
    <property type="molecule type" value="Genomic_DNA"/>
</dbReference>